<dbReference type="EMBL" id="BSXS01003234">
    <property type="protein sequence ID" value="GME80851.1"/>
    <property type="molecule type" value="Genomic_DNA"/>
</dbReference>
<dbReference type="Proteomes" id="UP001165064">
    <property type="component" value="Unassembled WGS sequence"/>
</dbReference>
<reference evidence="1" key="1">
    <citation type="submission" date="2023-04" db="EMBL/GenBank/DDBJ databases">
        <title>Ambrosiozyma monospora NBRC 10751.</title>
        <authorList>
            <person name="Ichikawa N."/>
            <person name="Sato H."/>
            <person name="Tonouchi N."/>
        </authorList>
    </citation>
    <scope>NUCLEOTIDE SEQUENCE</scope>
    <source>
        <strain evidence="1">NBRC 10751</strain>
    </source>
</reference>
<organism evidence="1 2">
    <name type="scientific">Ambrosiozyma monospora</name>
    <name type="common">Yeast</name>
    <name type="synonym">Endomycopsis monosporus</name>
    <dbReference type="NCBI Taxonomy" id="43982"/>
    <lineage>
        <taxon>Eukaryota</taxon>
        <taxon>Fungi</taxon>
        <taxon>Dikarya</taxon>
        <taxon>Ascomycota</taxon>
        <taxon>Saccharomycotina</taxon>
        <taxon>Pichiomycetes</taxon>
        <taxon>Pichiales</taxon>
        <taxon>Pichiaceae</taxon>
        <taxon>Ambrosiozyma</taxon>
    </lineage>
</organism>
<protein>
    <submittedName>
        <fullName evidence="1">Unnamed protein product</fullName>
    </submittedName>
</protein>
<accession>A0ACB5T3R5</accession>
<comment type="caution">
    <text evidence="1">The sequence shown here is derived from an EMBL/GenBank/DDBJ whole genome shotgun (WGS) entry which is preliminary data.</text>
</comment>
<evidence type="ECO:0000313" key="1">
    <source>
        <dbReference type="EMBL" id="GME80851.1"/>
    </source>
</evidence>
<sequence>MTMLANNMTELLNVNVYQPKNMKARRNLENSIFLQLNSLLTKQQSSLQNNPQALLSTIKNLGCAFDPDANHKYDKLNRHFKPLVKVFKKYQPDEIMFVGVQFDLAFSLIYLAWQFRKITTKFNIFAMLTTTSMNQDEISVFQRLIDLSGLSENITLYKGQTKYQNLVQLRDYHFDWVLVNHSQESKDLEYLKILETLSLVQPGLLLSKVNEENVSKSLFNMYLLACPMSKRRLLANNRAASRRQNSEDLRATGRWNLTYKVIEKDEFGPVLFKCSDFLDA</sequence>
<name>A0ACB5T3R5_AMBMO</name>
<proteinExistence type="predicted"/>
<gene>
    <name evidence="1" type="ORF">Amon02_000463900</name>
</gene>
<evidence type="ECO:0000313" key="2">
    <source>
        <dbReference type="Proteomes" id="UP001165064"/>
    </source>
</evidence>
<keyword evidence="2" id="KW-1185">Reference proteome</keyword>